<dbReference type="Proteomes" id="UP000199155">
    <property type="component" value="Unassembled WGS sequence"/>
</dbReference>
<dbReference type="InterPro" id="IPR029063">
    <property type="entry name" value="SAM-dependent_MTases_sf"/>
</dbReference>
<dbReference type="Gene3D" id="3.40.50.150">
    <property type="entry name" value="Vaccinia Virus protein VP39"/>
    <property type="match status" value="1"/>
</dbReference>
<accession>A0A1G8UJN1</accession>
<dbReference type="InterPro" id="IPR007213">
    <property type="entry name" value="Ppm1/Ppm2/Tcmp"/>
</dbReference>
<keyword evidence="4" id="KW-1185">Reference proteome</keyword>
<proteinExistence type="predicted"/>
<dbReference type="PANTHER" id="PTHR43619">
    <property type="entry name" value="S-ADENOSYL-L-METHIONINE-DEPENDENT METHYLTRANSFERASE YKTD-RELATED"/>
    <property type="match status" value="1"/>
</dbReference>
<sequence length="274" mass="30539">MTQRADLGGVQETSLMTLYLRAVDQGRARPVLGDPHARRAVERIDYDFGRLRALRCIAPLVAARARRFDTWTAEFLYECPDALVLHLACGLDSRPLRVERPETALWIDVDQPEVIALRERLYGPVEGVRTLSASVTDAGWWAEVPRDRPTMVVAEGLLMYLPPDEVSRLVNRVVEHIPSGRLVFDAVAPWVRSLSGLHPLLRRAHSPFRWSLASPAVFARAHPPLRLLSDLSALDDLARHRSSSPSRTLLRGLARTPGLGDGLRFLRFGITPGG</sequence>
<dbReference type="EMBL" id="FNFF01000001">
    <property type="protein sequence ID" value="SDJ54086.1"/>
    <property type="molecule type" value="Genomic_DNA"/>
</dbReference>
<dbReference type="PANTHER" id="PTHR43619:SF2">
    <property type="entry name" value="S-ADENOSYL-L-METHIONINE-DEPENDENT METHYLTRANSFERASES SUPERFAMILY PROTEIN"/>
    <property type="match status" value="1"/>
</dbReference>
<dbReference type="SUPFAM" id="SSF53335">
    <property type="entry name" value="S-adenosyl-L-methionine-dependent methyltransferases"/>
    <property type="match status" value="1"/>
</dbReference>
<gene>
    <name evidence="3" type="ORF">SAMN05421806_101901</name>
</gene>
<dbReference type="AlphaFoldDB" id="A0A1G8UJN1"/>
<protein>
    <submittedName>
        <fullName evidence="3">O-methyltransferase</fullName>
    </submittedName>
</protein>
<dbReference type="InterPro" id="IPR016874">
    <property type="entry name" value="TcmP-like"/>
</dbReference>
<name>A0A1G8UJN1_9ACTN</name>
<keyword evidence="1 3" id="KW-0489">Methyltransferase</keyword>
<dbReference type="STRING" id="417292.SAMN05421806_101901"/>
<dbReference type="RefSeq" id="WP_093607295.1">
    <property type="nucleotide sequence ID" value="NZ_FNFF01000001.1"/>
</dbReference>
<dbReference type="PIRSF" id="PIRSF028177">
    <property type="entry name" value="Polyketide_synth_Omtfrase_TcmP"/>
    <property type="match status" value="1"/>
</dbReference>
<dbReference type="GO" id="GO:0008168">
    <property type="term" value="F:methyltransferase activity"/>
    <property type="evidence" value="ECO:0007669"/>
    <property type="project" value="UniProtKB-KW"/>
</dbReference>
<reference evidence="3 4" key="1">
    <citation type="submission" date="2016-10" db="EMBL/GenBank/DDBJ databases">
        <authorList>
            <person name="de Groot N.N."/>
        </authorList>
    </citation>
    <scope>NUCLEOTIDE SEQUENCE [LARGE SCALE GENOMIC DNA]</scope>
    <source>
        <strain evidence="3 4">CGMCC 4.5727</strain>
    </source>
</reference>
<evidence type="ECO:0000313" key="3">
    <source>
        <dbReference type="EMBL" id="SDJ54086.1"/>
    </source>
</evidence>
<dbReference type="OrthoDB" id="9800233at2"/>
<evidence type="ECO:0000313" key="4">
    <source>
        <dbReference type="Proteomes" id="UP000199155"/>
    </source>
</evidence>
<evidence type="ECO:0000256" key="1">
    <source>
        <dbReference type="ARBA" id="ARBA00022603"/>
    </source>
</evidence>
<dbReference type="GO" id="GO:0032259">
    <property type="term" value="P:methylation"/>
    <property type="evidence" value="ECO:0007669"/>
    <property type="project" value="UniProtKB-KW"/>
</dbReference>
<keyword evidence="2 3" id="KW-0808">Transferase</keyword>
<organism evidence="3 4">
    <name type="scientific">Streptomyces indicus</name>
    <dbReference type="NCBI Taxonomy" id="417292"/>
    <lineage>
        <taxon>Bacteria</taxon>
        <taxon>Bacillati</taxon>
        <taxon>Actinomycetota</taxon>
        <taxon>Actinomycetes</taxon>
        <taxon>Kitasatosporales</taxon>
        <taxon>Streptomycetaceae</taxon>
        <taxon>Streptomyces</taxon>
    </lineage>
</organism>
<evidence type="ECO:0000256" key="2">
    <source>
        <dbReference type="ARBA" id="ARBA00022679"/>
    </source>
</evidence>
<dbReference type="Pfam" id="PF04072">
    <property type="entry name" value="LCM"/>
    <property type="match status" value="1"/>
</dbReference>